<feature type="compositionally biased region" description="Acidic residues" evidence="1">
    <location>
        <begin position="292"/>
        <end position="322"/>
    </location>
</feature>
<feature type="region of interest" description="Disordered" evidence="1">
    <location>
        <begin position="251"/>
        <end position="328"/>
    </location>
</feature>
<evidence type="ECO:0000313" key="2">
    <source>
        <dbReference type="EMBL" id="KKN90103.1"/>
    </source>
</evidence>
<reference evidence="2" key="1">
    <citation type="journal article" date="2015" name="Nature">
        <title>Complex archaea that bridge the gap between prokaryotes and eukaryotes.</title>
        <authorList>
            <person name="Spang A."/>
            <person name="Saw J.H."/>
            <person name="Jorgensen S.L."/>
            <person name="Zaremba-Niedzwiedzka K."/>
            <person name="Martijn J."/>
            <person name="Lind A.E."/>
            <person name="van Eijk R."/>
            <person name="Schleper C."/>
            <person name="Guy L."/>
            <person name="Ettema T.J."/>
        </authorList>
    </citation>
    <scope>NUCLEOTIDE SEQUENCE</scope>
</reference>
<evidence type="ECO:0008006" key="3">
    <source>
        <dbReference type="Google" id="ProtNLM"/>
    </source>
</evidence>
<evidence type="ECO:0000256" key="1">
    <source>
        <dbReference type="SAM" id="MobiDB-lite"/>
    </source>
</evidence>
<dbReference type="EMBL" id="LAZR01000113">
    <property type="protein sequence ID" value="KKN90103.1"/>
    <property type="molecule type" value="Genomic_DNA"/>
</dbReference>
<name>A0A0F9XEA6_9ZZZZ</name>
<proteinExistence type="predicted"/>
<protein>
    <recommendedName>
        <fullName evidence="3">HK97 family phage prohead protease</fullName>
    </recommendedName>
</protein>
<accession>A0A0F9XEA6</accession>
<feature type="compositionally biased region" description="Basic and acidic residues" evidence="1">
    <location>
        <begin position="397"/>
        <end position="406"/>
    </location>
</feature>
<feature type="compositionally biased region" description="Acidic residues" evidence="1">
    <location>
        <begin position="268"/>
        <end position="282"/>
    </location>
</feature>
<gene>
    <name evidence="2" type="ORF">LCGC14_0232160</name>
</gene>
<feature type="compositionally biased region" description="Basic and acidic residues" evidence="1">
    <location>
        <begin position="376"/>
        <end position="385"/>
    </location>
</feature>
<organism evidence="2">
    <name type="scientific">marine sediment metagenome</name>
    <dbReference type="NCBI Taxonomy" id="412755"/>
    <lineage>
        <taxon>unclassified sequences</taxon>
        <taxon>metagenomes</taxon>
        <taxon>ecological metagenomes</taxon>
    </lineage>
</organism>
<dbReference type="AlphaFoldDB" id="A0A0F9XEA6"/>
<feature type="compositionally biased region" description="Basic and acidic residues" evidence="1">
    <location>
        <begin position="251"/>
        <end position="267"/>
    </location>
</feature>
<feature type="region of interest" description="Disordered" evidence="1">
    <location>
        <begin position="376"/>
        <end position="417"/>
    </location>
</feature>
<sequence length="453" mass="50557">MNTPARHLSVEDFKEATREDGLSGESVILRKQFACDEVRAINEEKRLVDFVISTGIVDRMGDTIDPAGWNLKPYKKNPVVLWAHDSRQPPVARSIRIRREGDALVSRAEFTDQELSPFGFSIFQMYVQGFMKAVSVGFIPTKWERVEDDDDRPWGVDFLKQELLEYSTVPVPANPEALISAKDAGIDLRPIKQWAEDLLSNWDERGDLLVPKDVVEEIRKAADRTGKSTFVVPVEVQDDLLARNLAAVKHGEMGSDQLDGERESKEFDDPDLVPLDSDEEEKGETPVTITGTEEDFESVELDDDLEEEKDGDDLDPFDESDISPEAFLESAISATDYISDAIEDGTLEIESRSGRRLVDNAISAFRSAADDLEKLIGAEKEKEEDPQPSSNDASSDVEIKEDKETPEIPAIRQPKVDPQAVAEAIKEVLPGLISETIKRKVRDSVNKLSGKLD</sequence>
<comment type="caution">
    <text evidence="2">The sequence shown here is derived from an EMBL/GenBank/DDBJ whole genome shotgun (WGS) entry which is preliminary data.</text>
</comment>